<keyword evidence="4 7" id="KW-1133">Transmembrane helix</keyword>
<accession>A0ABR9N232</accession>
<keyword evidence="2" id="KW-1003">Cell membrane</keyword>
<feature type="transmembrane region" description="Helical" evidence="7">
    <location>
        <begin position="251"/>
        <end position="270"/>
    </location>
</feature>
<name>A0ABR9N232_9MICO</name>
<evidence type="ECO:0000256" key="2">
    <source>
        <dbReference type="ARBA" id="ARBA00022475"/>
    </source>
</evidence>
<gene>
    <name evidence="8" type="ORF">IHE71_16695</name>
</gene>
<feature type="region of interest" description="Disordered" evidence="6">
    <location>
        <begin position="1"/>
        <end position="30"/>
    </location>
</feature>
<feature type="transmembrane region" description="Helical" evidence="7">
    <location>
        <begin position="194"/>
        <end position="216"/>
    </location>
</feature>
<evidence type="ECO:0000256" key="7">
    <source>
        <dbReference type="SAM" id="Phobius"/>
    </source>
</evidence>
<feature type="transmembrane region" description="Helical" evidence="7">
    <location>
        <begin position="104"/>
        <end position="123"/>
    </location>
</feature>
<feature type="transmembrane region" description="Helical" evidence="7">
    <location>
        <begin position="310"/>
        <end position="328"/>
    </location>
</feature>
<evidence type="ECO:0000256" key="3">
    <source>
        <dbReference type="ARBA" id="ARBA00022692"/>
    </source>
</evidence>
<comment type="subcellular location">
    <subcellularLocation>
        <location evidence="1">Cell membrane</location>
        <topology evidence="1">Multi-pass membrane protein</topology>
    </subcellularLocation>
</comment>
<feature type="compositionally biased region" description="Low complexity" evidence="6">
    <location>
        <begin position="15"/>
        <end position="30"/>
    </location>
</feature>
<evidence type="ECO:0000256" key="5">
    <source>
        <dbReference type="ARBA" id="ARBA00023136"/>
    </source>
</evidence>
<feature type="transmembrane region" description="Helical" evidence="7">
    <location>
        <begin position="282"/>
        <end position="303"/>
    </location>
</feature>
<dbReference type="Gene3D" id="1.20.1250.20">
    <property type="entry name" value="MFS general substrate transporter like domains"/>
    <property type="match status" value="1"/>
</dbReference>
<dbReference type="EMBL" id="JADAQT010000099">
    <property type="protein sequence ID" value="MBE1877331.1"/>
    <property type="molecule type" value="Genomic_DNA"/>
</dbReference>
<keyword evidence="5 7" id="KW-0472">Membrane</keyword>
<dbReference type="InterPro" id="IPR036259">
    <property type="entry name" value="MFS_trans_sf"/>
</dbReference>
<evidence type="ECO:0000313" key="8">
    <source>
        <dbReference type="EMBL" id="MBE1877331.1"/>
    </source>
</evidence>
<feature type="transmembrane region" description="Helical" evidence="7">
    <location>
        <begin position="334"/>
        <end position="352"/>
    </location>
</feature>
<feature type="region of interest" description="Disordered" evidence="6">
    <location>
        <begin position="423"/>
        <end position="443"/>
    </location>
</feature>
<comment type="caution">
    <text evidence="8">The sequence shown here is derived from an EMBL/GenBank/DDBJ whole genome shotgun (WGS) entry which is preliminary data.</text>
</comment>
<feature type="transmembrane region" description="Helical" evidence="7">
    <location>
        <begin position="373"/>
        <end position="393"/>
    </location>
</feature>
<organism evidence="8 9">
    <name type="scientific">Myceligenerans pegani</name>
    <dbReference type="NCBI Taxonomy" id="2776917"/>
    <lineage>
        <taxon>Bacteria</taxon>
        <taxon>Bacillati</taxon>
        <taxon>Actinomycetota</taxon>
        <taxon>Actinomycetes</taxon>
        <taxon>Micrococcales</taxon>
        <taxon>Promicromonosporaceae</taxon>
        <taxon>Myceligenerans</taxon>
    </lineage>
</organism>
<dbReference type="PANTHER" id="PTHR23513">
    <property type="entry name" value="INTEGRAL MEMBRANE EFFLUX PROTEIN-RELATED"/>
    <property type="match status" value="1"/>
</dbReference>
<protein>
    <submittedName>
        <fullName evidence="8">MFS transporter</fullName>
    </submittedName>
</protein>
<feature type="transmembrane region" description="Helical" evidence="7">
    <location>
        <begin position="129"/>
        <end position="148"/>
    </location>
</feature>
<dbReference type="PANTHER" id="PTHR23513:SF6">
    <property type="entry name" value="MAJOR FACILITATOR SUPERFAMILY ASSOCIATED DOMAIN-CONTAINING PROTEIN"/>
    <property type="match status" value="1"/>
</dbReference>
<evidence type="ECO:0000256" key="4">
    <source>
        <dbReference type="ARBA" id="ARBA00022989"/>
    </source>
</evidence>
<evidence type="ECO:0000256" key="1">
    <source>
        <dbReference type="ARBA" id="ARBA00004651"/>
    </source>
</evidence>
<keyword evidence="9" id="KW-1185">Reference proteome</keyword>
<sequence length="443" mass="45896">MPRSAPPGRRATESAAEPPTGPAAVPGVAEPSRHLRTPTFRWLTAGWALTNFADSALMLIVAIWVADLTGNAAAGGLTFAMLGLPALASPFLGVLADRVSRRKLLAVTYLLGAACLVPLFWVHDAGTAWMIYPVTVLYALVAYVTAAGQSGLLKDLLPDEALGHANARLAMIDQVFRVAMPFAGAGAYALAGPYVLVAATAVAFVGAAVVFACLRFTESVVPPEQRVTVRELAGGFRQLYAAVPLRPLTNVMLVAFAFIGLVNGVVFAILEDVGIPNAWLPPLLVLQGVGGLVAGGLTPRLMLRWGRGRVVAVGILLAGVGLAPLLLAMVPLVVVAQLALGFGTTSAVVAYVTERQIVTPAGLQGRTAAASQLLLNFPQVLFTVAGAALLVVWDWRAIVAVNVAALLLAGAAGLWVRTKAPAPAGELPARPEEVTAPPGPVPR</sequence>
<reference evidence="8 9" key="1">
    <citation type="submission" date="2020-10" db="EMBL/GenBank/DDBJ databases">
        <title>Myceligenerans pegani sp. nov., an endophytic actinomycete isolated from Peganum harmala L. in Xinjiang, China.</title>
        <authorList>
            <person name="Xin L."/>
        </authorList>
    </citation>
    <scope>NUCLEOTIDE SEQUENCE [LARGE SCALE GENOMIC DNA]</scope>
    <source>
        <strain evidence="8 9">TRM65318</strain>
    </source>
</reference>
<feature type="transmembrane region" description="Helical" evidence="7">
    <location>
        <begin position="399"/>
        <end position="416"/>
    </location>
</feature>
<evidence type="ECO:0000313" key="9">
    <source>
        <dbReference type="Proteomes" id="UP000625527"/>
    </source>
</evidence>
<evidence type="ECO:0000256" key="6">
    <source>
        <dbReference type="SAM" id="MobiDB-lite"/>
    </source>
</evidence>
<feature type="transmembrane region" description="Helical" evidence="7">
    <location>
        <begin position="72"/>
        <end position="92"/>
    </location>
</feature>
<dbReference type="RefSeq" id="WP_192863895.1">
    <property type="nucleotide sequence ID" value="NZ_JADAQT010000099.1"/>
</dbReference>
<dbReference type="Proteomes" id="UP000625527">
    <property type="component" value="Unassembled WGS sequence"/>
</dbReference>
<proteinExistence type="predicted"/>
<keyword evidence="3 7" id="KW-0812">Transmembrane</keyword>
<dbReference type="Pfam" id="PF07690">
    <property type="entry name" value="MFS_1"/>
    <property type="match status" value="1"/>
</dbReference>
<dbReference type="SUPFAM" id="SSF103473">
    <property type="entry name" value="MFS general substrate transporter"/>
    <property type="match status" value="1"/>
</dbReference>
<feature type="transmembrane region" description="Helical" evidence="7">
    <location>
        <begin position="42"/>
        <end position="66"/>
    </location>
</feature>
<dbReference type="InterPro" id="IPR011701">
    <property type="entry name" value="MFS"/>
</dbReference>